<proteinExistence type="predicted"/>
<name>A0A915ITM9_ROMCU</name>
<dbReference type="Proteomes" id="UP000887565">
    <property type="component" value="Unplaced"/>
</dbReference>
<reference evidence="2" key="1">
    <citation type="submission" date="2022-11" db="UniProtKB">
        <authorList>
            <consortium name="WormBaseParasite"/>
        </authorList>
    </citation>
    <scope>IDENTIFICATION</scope>
</reference>
<sequence>MPACILATASSNSKETLDDDWAAAGLFHNWDSWTLSPPGMVFEVPTLGKTFTNSDFRRKIQFFAEFNGGLDVVQPRLNINFSSNFSSKTTYRMPA</sequence>
<evidence type="ECO:0000313" key="2">
    <source>
        <dbReference type="WBParaSite" id="nRc.2.0.1.t17398-RA"/>
    </source>
</evidence>
<accession>A0A915ITM9</accession>
<dbReference type="AlphaFoldDB" id="A0A915ITM9"/>
<dbReference type="WBParaSite" id="nRc.2.0.1.t17398-RA">
    <property type="protein sequence ID" value="nRc.2.0.1.t17398-RA"/>
    <property type="gene ID" value="nRc.2.0.1.g17398"/>
</dbReference>
<organism evidence="1 2">
    <name type="scientific">Romanomermis culicivorax</name>
    <name type="common">Nematode worm</name>
    <dbReference type="NCBI Taxonomy" id="13658"/>
    <lineage>
        <taxon>Eukaryota</taxon>
        <taxon>Metazoa</taxon>
        <taxon>Ecdysozoa</taxon>
        <taxon>Nematoda</taxon>
        <taxon>Enoplea</taxon>
        <taxon>Dorylaimia</taxon>
        <taxon>Mermithida</taxon>
        <taxon>Mermithoidea</taxon>
        <taxon>Mermithidae</taxon>
        <taxon>Romanomermis</taxon>
    </lineage>
</organism>
<protein>
    <submittedName>
        <fullName evidence="2">Uncharacterized protein</fullName>
    </submittedName>
</protein>
<evidence type="ECO:0000313" key="1">
    <source>
        <dbReference type="Proteomes" id="UP000887565"/>
    </source>
</evidence>
<keyword evidence="1" id="KW-1185">Reference proteome</keyword>